<protein>
    <recommendedName>
        <fullName evidence="6">15-hydroxyprostaglandin dehydrogenase [NAD(+)]-like</fullName>
    </recommendedName>
</protein>
<dbReference type="GO" id="GO:0016616">
    <property type="term" value="F:oxidoreductase activity, acting on the CH-OH group of donors, NAD or NADP as acceptor"/>
    <property type="evidence" value="ECO:0007669"/>
    <property type="project" value="TreeGrafter"/>
</dbReference>
<dbReference type="Proteomes" id="UP000791440">
    <property type="component" value="Unassembled WGS sequence"/>
</dbReference>
<reference evidence="4" key="2">
    <citation type="submission" date="2020-12" db="EMBL/GenBank/DDBJ databases">
        <authorList>
            <person name="Kanost M."/>
        </authorList>
    </citation>
    <scope>NUCLEOTIDE SEQUENCE</scope>
</reference>
<evidence type="ECO:0008006" key="6">
    <source>
        <dbReference type="Google" id="ProtNLM"/>
    </source>
</evidence>
<evidence type="ECO:0000256" key="2">
    <source>
        <dbReference type="ARBA" id="ARBA00023002"/>
    </source>
</evidence>
<evidence type="ECO:0000313" key="4">
    <source>
        <dbReference type="EMBL" id="KAG6452918.1"/>
    </source>
</evidence>
<dbReference type="GO" id="GO:0005737">
    <property type="term" value="C:cytoplasm"/>
    <property type="evidence" value="ECO:0007669"/>
    <property type="project" value="TreeGrafter"/>
</dbReference>
<keyword evidence="5" id="KW-1185">Reference proteome</keyword>
<keyword evidence="2" id="KW-0560">Oxidoreductase</keyword>
<accession>A0A921Z897</accession>
<dbReference type="PROSITE" id="PS00061">
    <property type="entry name" value="ADH_SHORT"/>
    <property type="match status" value="1"/>
</dbReference>
<reference evidence="4" key="1">
    <citation type="journal article" date="2016" name="Insect Biochem. Mol. Biol.">
        <title>Multifaceted biological insights from a draft genome sequence of the tobacco hornworm moth, Manduca sexta.</title>
        <authorList>
            <person name="Kanost M.R."/>
            <person name="Arrese E.L."/>
            <person name="Cao X."/>
            <person name="Chen Y.R."/>
            <person name="Chellapilla S."/>
            <person name="Goldsmith M.R."/>
            <person name="Grosse-Wilde E."/>
            <person name="Heckel D.G."/>
            <person name="Herndon N."/>
            <person name="Jiang H."/>
            <person name="Papanicolaou A."/>
            <person name="Qu J."/>
            <person name="Soulages J.L."/>
            <person name="Vogel H."/>
            <person name="Walters J."/>
            <person name="Waterhouse R.M."/>
            <person name="Ahn S.J."/>
            <person name="Almeida F.C."/>
            <person name="An C."/>
            <person name="Aqrawi P."/>
            <person name="Bretschneider A."/>
            <person name="Bryant W.B."/>
            <person name="Bucks S."/>
            <person name="Chao H."/>
            <person name="Chevignon G."/>
            <person name="Christen J.M."/>
            <person name="Clarke D.F."/>
            <person name="Dittmer N.T."/>
            <person name="Ferguson L.C.F."/>
            <person name="Garavelou S."/>
            <person name="Gordon K.H.J."/>
            <person name="Gunaratna R.T."/>
            <person name="Han Y."/>
            <person name="Hauser F."/>
            <person name="He Y."/>
            <person name="Heidel-Fischer H."/>
            <person name="Hirsh A."/>
            <person name="Hu Y."/>
            <person name="Jiang H."/>
            <person name="Kalra D."/>
            <person name="Klinner C."/>
            <person name="Konig C."/>
            <person name="Kovar C."/>
            <person name="Kroll A.R."/>
            <person name="Kuwar S.S."/>
            <person name="Lee S.L."/>
            <person name="Lehman R."/>
            <person name="Li K."/>
            <person name="Li Z."/>
            <person name="Liang H."/>
            <person name="Lovelace S."/>
            <person name="Lu Z."/>
            <person name="Mansfield J.H."/>
            <person name="McCulloch K.J."/>
            <person name="Mathew T."/>
            <person name="Morton B."/>
            <person name="Muzny D.M."/>
            <person name="Neunemann D."/>
            <person name="Ongeri F."/>
            <person name="Pauchet Y."/>
            <person name="Pu L.L."/>
            <person name="Pyrousis I."/>
            <person name="Rao X.J."/>
            <person name="Redding A."/>
            <person name="Roesel C."/>
            <person name="Sanchez-Gracia A."/>
            <person name="Schaack S."/>
            <person name="Shukla A."/>
            <person name="Tetreau G."/>
            <person name="Wang Y."/>
            <person name="Xiong G.H."/>
            <person name="Traut W."/>
            <person name="Walsh T.K."/>
            <person name="Worley K.C."/>
            <person name="Wu D."/>
            <person name="Wu W."/>
            <person name="Wu Y.Q."/>
            <person name="Zhang X."/>
            <person name="Zou Z."/>
            <person name="Zucker H."/>
            <person name="Briscoe A.D."/>
            <person name="Burmester T."/>
            <person name="Clem R.J."/>
            <person name="Feyereisen R."/>
            <person name="Grimmelikhuijzen C.J.P."/>
            <person name="Hamodrakas S.J."/>
            <person name="Hansson B.S."/>
            <person name="Huguet E."/>
            <person name="Jermiin L.S."/>
            <person name="Lan Q."/>
            <person name="Lehman H.K."/>
            <person name="Lorenzen M."/>
            <person name="Merzendorfer H."/>
            <person name="Michalopoulos I."/>
            <person name="Morton D.B."/>
            <person name="Muthukrishnan S."/>
            <person name="Oakeshott J.G."/>
            <person name="Palmer W."/>
            <person name="Park Y."/>
            <person name="Passarelli A.L."/>
            <person name="Rozas J."/>
            <person name="Schwartz L.M."/>
            <person name="Smith W."/>
            <person name="Southgate A."/>
            <person name="Vilcinskas A."/>
            <person name="Vogt R."/>
            <person name="Wang P."/>
            <person name="Werren J."/>
            <person name="Yu X.Q."/>
            <person name="Zhou J.J."/>
            <person name="Brown S.J."/>
            <person name="Scherer S.E."/>
            <person name="Richards S."/>
            <person name="Blissard G.W."/>
        </authorList>
    </citation>
    <scope>NUCLEOTIDE SEQUENCE</scope>
</reference>
<dbReference type="OrthoDB" id="417891at2759"/>
<comment type="caution">
    <text evidence="4">The sequence shown here is derived from an EMBL/GenBank/DDBJ whole genome shotgun (WGS) entry which is preliminary data.</text>
</comment>
<dbReference type="PRINTS" id="PR00080">
    <property type="entry name" value="SDRFAMILY"/>
</dbReference>
<dbReference type="PANTHER" id="PTHR44229:SF8">
    <property type="entry name" value="ALCOHOL DEHYDROGENASE-RELATED"/>
    <property type="match status" value="1"/>
</dbReference>
<sequence>MYEVKDKVVLVTGGAAGIGAGVVQAFLEENAKHVAALDVDVSNGQALEREMTAKYGPGKIKFYKCDVTTNDLEAAYESILNEYGYIDVVVNNAGIMNDRPNVYLKEITINVSALITSSLKAYNIMRKDHGGKGGAIINISSIVGLFQASLLPIYAATKSAVLQFSNCLGMEPHYSVSGVRVITLCFGCTDTTLFSLTKLGAFDKETDLLLENSLGVLPMQKPESAVKGLMDAYKTGASASTWLITSDKPAEDISENVKKAYSIMSQGVFS</sequence>
<dbReference type="EMBL" id="JH668432">
    <property type="protein sequence ID" value="KAG6452918.1"/>
    <property type="molecule type" value="Genomic_DNA"/>
</dbReference>
<dbReference type="InterPro" id="IPR002347">
    <property type="entry name" value="SDR_fam"/>
</dbReference>
<dbReference type="AlphaFoldDB" id="A0A921Z897"/>
<dbReference type="Gene3D" id="3.40.50.720">
    <property type="entry name" value="NAD(P)-binding Rossmann-like Domain"/>
    <property type="match status" value="1"/>
</dbReference>
<organism evidence="4 5">
    <name type="scientific">Manduca sexta</name>
    <name type="common">Tobacco hawkmoth</name>
    <name type="synonym">Tobacco hornworm</name>
    <dbReference type="NCBI Taxonomy" id="7130"/>
    <lineage>
        <taxon>Eukaryota</taxon>
        <taxon>Metazoa</taxon>
        <taxon>Ecdysozoa</taxon>
        <taxon>Arthropoda</taxon>
        <taxon>Hexapoda</taxon>
        <taxon>Insecta</taxon>
        <taxon>Pterygota</taxon>
        <taxon>Neoptera</taxon>
        <taxon>Endopterygota</taxon>
        <taxon>Lepidoptera</taxon>
        <taxon>Glossata</taxon>
        <taxon>Ditrysia</taxon>
        <taxon>Bombycoidea</taxon>
        <taxon>Sphingidae</taxon>
        <taxon>Sphinginae</taxon>
        <taxon>Sphingini</taxon>
        <taxon>Manduca</taxon>
    </lineage>
</organism>
<dbReference type="InterPro" id="IPR020904">
    <property type="entry name" value="Sc_DH/Rdtase_CS"/>
</dbReference>
<proteinExistence type="inferred from homology"/>
<gene>
    <name evidence="4" type="ORF">O3G_MSEX007854</name>
</gene>
<dbReference type="InterPro" id="IPR036291">
    <property type="entry name" value="NAD(P)-bd_dom_sf"/>
</dbReference>
<evidence type="ECO:0000256" key="1">
    <source>
        <dbReference type="ARBA" id="ARBA00006484"/>
    </source>
</evidence>
<dbReference type="SUPFAM" id="SSF51735">
    <property type="entry name" value="NAD(P)-binding Rossmann-fold domains"/>
    <property type="match status" value="1"/>
</dbReference>
<dbReference type="PRINTS" id="PR00081">
    <property type="entry name" value="GDHRDH"/>
</dbReference>
<name>A0A921Z897_MANSE</name>
<evidence type="ECO:0000313" key="5">
    <source>
        <dbReference type="Proteomes" id="UP000791440"/>
    </source>
</evidence>
<evidence type="ECO:0000256" key="3">
    <source>
        <dbReference type="RuleBase" id="RU000363"/>
    </source>
</evidence>
<comment type="similarity">
    <text evidence="1 3">Belongs to the short-chain dehydrogenases/reductases (SDR) family.</text>
</comment>
<dbReference type="Pfam" id="PF00106">
    <property type="entry name" value="adh_short"/>
    <property type="match status" value="1"/>
</dbReference>
<dbReference type="PANTHER" id="PTHR44229">
    <property type="entry name" value="15-HYDROXYPROSTAGLANDIN DEHYDROGENASE [NAD(+)]"/>
    <property type="match status" value="1"/>
</dbReference>